<dbReference type="Proteomes" id="UP001154322">
    <property type="component" value="Unassembled WGS sequence"/>
</dbReference>
<dbReference type="Gene3D" id="3.30.300.30">
    <property type="match status" value="1"/>
</dbReference>
<dbReference type="InterPro" id="IPR023213">
    <property type="entry name" value="CAT-like_dom_sf"/>
</dbReference>
<proteinExistence type="predicted"/>
<evidence type="ECO:0000256" key="2">
    <source>
        <dbReference type="ARBA" id="ARBA00022737"/>
    </source>
</evidence>
<name>A0ABN8UEA2_9BACL</name>
<comment type="cofactor">
    <cofactor evidence="1">
        <name>pantetheine 4'-phosphate</name>
        <dbReference type="ChEBI" id="CHEBI:47942"/>
    </cofactor>
</comment>
<dbReference type="InterPro" id="IPR036736">
    <property type="entry name" value="ACP-like_sf"/>
</dbReference>
<dbReference type="PANTHER" id="PTHR45527">
    <property type="entry name" value="NONRIBOSOMAL PEPTIDE SYNTHETASE"/>
    <property type="match status" value="1"/>
</dbReference>
<dbReference type="RefSeq" id="WP_261948930.1">
    <property type="nucleotide sequence ID" value="NZ_AP031298.1"/>
</dbReference>
<evidence type="ECO:0000313" key="5">
    <source>
        <dbReference type="Proteomes" id="UP001154322"/>
    </source>
</evidence>
<dbReference type="InterPro" id="IPR001242">
    <property type="entry name" value="Condensation_dom"/>
</dbReference>
<reference evidence="4" key="1">
    <citation type="submission" date="2022-06" db="EMBL/GenBank/DDBJ databases">
        <authorList>
            <person name="Dietemann V."/>
            <person name="Ory F."/>
            <person name="Dainat B."/>
            <person name="Oberhansli S."/>
        </authorList>
    </citation>
    <scope>NUCLEOTIDE SEQUENCE</scope>
    <source>
        <strain evidence="4">Ena-SAMPLE-TAB-26-04-2022-14:26:32:270-5432</strain>
    </source>
</reference>
<keyword evidence="2" id="KW-0677">Repeat</keyword>
<dbReference type="Gene3D" id="3.30.559.10">
    <property type="entry name" value="Chloramphenicol acetyltransferase-like domain"/>
    <property type="match status" value="1"/>
</dbReference>
<evidence type="ECO:0000313" key="4">
    <source>
        <dbReference type="EMBL" id="CAH8249527.1"/>
    </source>
</evidence>
<dbReference type="PROSITE" id="PS50075">
    <property type="entry name" value="CARRIER"/>
    <property type="match status" value="1"/>
</dbReference>
<feature type="domain" description="Carrier" evidence="3">
    <location>
        <begin position="181"/>
        <end position="256"/>
    </location>
</feature>
<dbReference type="Pfam" id="PF00550">
    <property type="entry name" value="PP-binding"/>
    <property type="match status" value="1"/>
</dbReference>
<dbReference type="Pfam" id="PF00501">
    <property type="entry name" value="AMP-binding"/>
    <property type="match status" value="1"/>
</dbReference>
<comment type="caution">
    <text evidence="4">The sequence shown here is derived from an EMBL/GenBank/DDBJ whole genome shotgun (WGS) entry which is preliminary data.</text>
</comment>
<gene>
    <name evidence="4" type="ORF">WJ0W_006712</name>
</gene>
<dbReference type="Pfam" id="PF00668">
    <property type="entry name" value="Condensation"/>
    <property type="match status" value="1"/>
</dbReference>
<dbReference type="InterPro" id="IPR042099">
    <property type="entry name" value="ANL_N_sf"/>
</dbReference>
<organism evidence="4 5">
    <name type="scientific">Paenibacillus melissococcoides</name>
    <dbReference type="NCBI Taxonomy" id="2912268"/>
    <lineage>
        <taxon>Bacteria</taxon>
        <taxon>Bacillati</taxon>
        <taxon>Bacillota</taxon>
        <taxon>Bacilli</taxon>
        <taxon>Bacillales</taxon>
        <taxon>Paenibacillaceae</taxon>
        <taxon>Paenibacillus</taxon>
    </lineage>
</organism>
<sequence length="341" mass="38749">MTERSPDMLIGILAIWKAGGAYVPLDPAYPEKRIRYLLEDCGARILLSDKGMAGDLAKWHIDGRIHFLGRADYQVKIRGHRIELGEVETHLLEVPGVLEATVLARQGKDGQNDMYAYYVASHPISYGEWTHFLSQKIPQYMIPLYFVKLDRMPLTPNGKLDRSALPVRLTEHAEEQLACTETLNEAERIISAITADVLGVHRIGVNDNVLERGGHSLKLMLLASQLYQTFRVDISIKEIFERPTVRELANYLDSARSLAFESIEPAPEQPEYPVKSVQRRLLVLRERHDTSYNMPSAYRMEGALDRYHLESALLRLIERHAALRTSFASSMLPSYLPGILR</sequence>
<dbReference type="Gene3D" id="1.10.1200.10">
    <property type="entry name" value="ACP-like"/>
    <property type="match status" value="1"/>
</dbReference>
<evidence type="ECO:0000256" key="1">
    <source>
        <dbReference type="ARBA" id="ARBA00001957"/>
    </source>
</evidence>
<dbReference type="EMBL" id="CALYLO010000017">
    <property type="protein sequence ID" value="CAH8249527.1"/>
    <property type="molecule type" value="Genomic_DNA"/>
</dbReference>
<dbReference type="InterPro" id="IPR045851">
    <property type="entry name" value="AMP-bd_C_sf"/>
</dbReference>
<dbReference type="InterPro" id="IPR009081">
    <property type="entry name" value="PP-bd_ACP"/>
</dbReference>
<dbReference type="PANTHER" id="PTHR45527:SF1">
    <property type="entry name" value="FATTY ACID SYNTHASE"/>
    <property type="match status" value="1"/>
</dbReference>
<dbReference type="SUPFAM" id="SSF47336">
    <property type="entry name" value="ACP-like"/>
    <property type="match status" value="1"/>
</dbReference>
<dbReference type="Gene3D" id="3.40.50.12780">
    <property type="entry name" value="N-terminal domain of ligase-like"/>
    <property type="match status" value="1"/>
</dbReference>
<dbReference type="SUPFAM" id="SSF56801">
    <property type="entry name" value="Acetyl-CoA synthetase-like"/>
    <property type="match status" value="2"/>
</dbReference>
<dbReference type="SUPFAM" id="SSF52777">
    <property type="entry name" value="CoA-dependent acyltransferases"/>
    <property type="match status" value="1"/>
</dbReference>
<dbReference type="InterPro" id="IPR000873">
    <property type="entry name" value="AMP-dep_synth/lig_dom"/>
</dbReference>
<protein>
    <submittedName>
        <fullName evidence="4">AMP-binding protein</fullName>
    </submittedName>
</protein>
<evidence type="ECO:0000259" key="3">
    <source>
        <dbReference type="PROSITE" id="PS50075"/>
    </source>
</evidence>
<keyword evidence="5" id="KW-1185">Reference proteome</keyword>
<accession>A0ABN8UEA2</accession>